<dbReference type="GO" id="GO:0003697">
    <property type="term" value="F:single-stranded DNA binding"/>
    <property type="evidence" value="ECO:0007669"/>
    <property type="project" value="TreeGrafter"/>
</dbReference>
<gene>
    <name evidence="4" type="ORF">P691DRAFT_801536</name>
</gene>
<feature type="compositionally biased region" description="Low complexity" evidence="2">
    <location>
        <begin position="82"/>
        <end position="93"/>
    </location>
</feature>
<dbReference type="GO" id="GO:0000012">
    <property type="term" value="P:single strand break repair"/>
    <property type="evidence" value="ECO:0007669"/>
    <property type="project" value="TreeGrafter"/>
</dbReference>
<evidence type="ECO:0000256" key="2">
    <source>
        <dbReference type="SAM" id="MobiDB-lite"/>
    </source>
</evidence>
<dbReference type="GO" id="GO:0033699">
    <property type="term" value="F:DNA 5'-adenosine monophosphate hydrolase activity"/>
    <property type="evidence" value="ECO:0007669"/>
    <property type="project" value="TreeGrafter"/>
</dbReference>
<dbReference type="GO" id="GO:0003725">
    <property type="term" value="F:double-stranded RNA binding"/>
    <property type="evidence" value="ECO:0007669"/>
    <property type="project" value="TreeGrafter"/>
</dbReference>
<feature type="region of interest" description="Disordered" evidence="2">
    <location>
        <begin position="257"/>
        <end position="296"/>
    </location>
</feature>
<keyword evidence="1" id="KW-0175">Coiled coil</keyword>
<evidence type="ECO:0000259" key="3">
    <source>
        <dbReference type="Pfam" id="PF16278"/>
    </source>
</evidence>
<evidence type="ECO:0000256" key="1">
    <source>
        <dbReference type="SAM" id="Coils"/>
    </source>
</evidence>
<dbReference type="Pfam" id="PF11969">
    <property type="entry name" value="DcpS_C"/>
    <property type="match status" value="1"/>
</dbReference>
<feature type="domain" description="Aprataxin C2HE/C2H2/C2HC zinc finger" evidence="3">
    <location>
        <begin position="184"/>
        <end position="248"/>
    </location>
</feature>
<feature type="compositionally biased region" description="Polar residues" evidence="2">
    <location>
        <begin position="70"/>
        <end position="81"/>
    </location>
</feature>
<dbReference type="PANTHER" id="PTHR12486:SF4">
    <property type="entry name" value="APRATAXIN"/>
    <property type="match status" value="1"/>
</dbReference>
<evidence type="ECO:0000313" key="4">
    <source>
        <dbReference type="EMBL" id="KAF9453195.1"/>
    </source>
</evidence>
<evidence type="ECO:0000313" key="5">
    <source>
        <dbReference type="Proteomes" id="UP000807342"/>
    </source>
</evidence>
<feature type="region of interest" description="Disordered" evidence="2">
    <location>
        <begin position="53"/>
        <end position="93"/>
    </location>
</feature>
<dbReference type="PANTHER" id="PTHR12486">
    <property type="entry name" value="APRATAXIN-RELATED"/>
    <property type="match status" value="1"/>
</dbReference>
<dbReference type="GO" id="GO:0005634">
    <property type="term" value="C:nucleus"/>
    <property type="evidence" value="ECO:0007669"/>
    <property type="project" value="TreeGrafter"/>
</dbReference>
<dbReference type="InterPro" id="IPR036265">
    <property type="entry name" value="HIT-like_sf"/>
</dbReference>
<dbReference type="OrthoDB" id="3512845at2759"/>
<protein>
    <recommendedName>
        <fullName evidence="3">Aprataxin C2HE/C2H2/C2HC zinc finger domain-containing protein</fullName>
    </recommendedName>
</protein>
<organism evidence="4 5">
    <name type="scientific">Macrolepiota fuliginosa MF-IS2</name>
    <dbReference type="NCBI Taxonomy" id="1400762"/>
    <lineage>
        <taxon>Eukaryota</taxon>
        <taxon>Fungi</taxon>
        <taxon>Dikarya</taxon>
        <taxon>Basidiomycota</taxon>
        <taxon>Agaricomycotina</taxon>
        <taxon>Agaricomycetes</taxon>
        <taxon>Agaricomycetidae</taxon>
        <taxon>Agaricales</taxon>
        <taxon>Agaricineae</taxon>
        <taxon>Agaricaceae</taxon>
        <taxon>Macrolepiota</taxon>
    </lineage>
</organism>
<feature type="compositionally biased region" description="Basic residues" evidence="2">
    <location>
        <begin position="287"/>
        <end position="296"/>
    </location>
</feature>
<sequence length="296" mass="33409">MANLTILRTYALKNVTELPTSVLFSHSDKAMTIYDAYPKSIFHFLVLPRVVSPPPSKKENQSTGEDPGVKSSTSQTVATTESAPASPSSPSVADLSSLRTLLNSRNVSKEQAKEVIVSLKDEALRVKAEIEQEMEKRYGFVWDVWIGFHASPSQEHVHLHVLSGDLCSERMKKKKHYNSFRPKLGFFLHVHEVLSWFDAEPSYYKDITRLSSSKYEALLKEPLSCFHCNSIEKNMPTLKAHLQKEWEKLRVRAENTKKRKLDLSDKALRQPSSNPANTTEEGDASPAHKKPKTDSS</sequence>
<accession>A0A9P5XLZ9</accession>
<feature type="compositionally biased region" description="Basic and acidic residues" evidence="2">
    <location>
        <begin position="257"/>
        <end position="268"/>
    </location>
</feature>
<name>A0A9P5XLZ9_9AGAR</name>
<dbReference type="EMBL" id="MU151063">
    <property type="protein sequence ID" value="KAF9453195.1"/>
    <property type="molecule type" value="Genomic_DNA"/>
</dbReference>
<comment type="caution">
    <text evidence="4">The sequence shown here is derived from an EMBL/GenBank/DDBJ whole genome shotgun (WGS) entry which is preliminary data.</text>
</comment>
<dbReference type="AlphaFoldDB" id="A0A9P5XLZ9"/>
<dbReference type="InterPro" id="IPR032566">
    <property type="entry name" value="Znf-C2HE"/>
</dbReference>
<reference evidence="4" key="1">
    <citation type="submission" date="2020-11" db="EMBL/GenBank/DDBJ databases">
        <authorList>
            <consortium name="DOE Joint Genome Institute"/>
            <person name="Ahrendt S."/>
            <person name="Riley R."/>
            <person name="Andreopoulos W."/>
            <person name="Labutti K."/>
            <person name="Pangilinan J."/>
            <person name="Ruiz-Duenas F.J."/>
            <person name="Barrasa J.M."/>
            <person name="Sanchez-Garcia M."/>
            <person name="Camarero S."/>
            <person name="Miyauchi S."/>
            <person name="Serrano A."/>
            <person name="Linde D."/>
            <person name="Babiker R."/>
            <person name="Drula E."/>
            <person name="Ayuso-Fernandez I."/>
            <person name="Pacheco R."/>
            <person name="Padilla G."/>
            <person name="Ferreira P."/>
            <person name="Barriuso J."/>
            <person name="Kellner H."/>
            <person name="Castanera R."/>
            <person name="Alfaro M."/>
            <person name="Ramirez L."/>
            <person name="Pisabarro A.G."/>
            <person name="Kuo A."/>
            <person name="Tritt A."/>
            <person name="Lipzen A."/>
            <person name="He G."/>
            <person name="Yan M."/>
            <person name="Ng V."/>
            <person name="Cullen D."/>
            <person name="Martin F."/>
            <person name="Rosso M.-N."/>
            <person name="Henrissat B."/>
            <person name="Hibbett D."/>
            <person name="Martinez A.T."/>
            <person name="Grigoriev I.V."/>
        </authorList>
    </citation>
    <scope>NUCLEOTIDE SEQUENCE</scope>
    <source>
        <strain evidence="4">MF-IS2</strain>
    </source>
</reference>
<dbReference type="Gene3D" id="3.30.428.10">
    <property type="entry name" value="HIT-like"/>
    <property type="match status" value="1"/>
</dbReference>
<dbReference type="Pfam" id="PF16278">
    <property type="entry name" value="zf-C2HE"/>
    <property type="match status" value="1"/>
</dbReference>
<keyword evidence="5" id="KW-1185">Reference proteome</keyword>
<feature type="compositionally biased region" description="Polar residues" evidence="2">
    <location>
        <begin position="270"/>
        <end position="279"/>
    </location>
</feature>
<dbReference type="GO" id="GO:0030983">
    <property type="term" value="F:mismatched DNA binding"/>
    <property type="evidence" value="ECO:0007669"/>
    <property type="project" value="TreeGrafter"/>
</dbReference>
<proteinExistence type="predicted"/>
<dbReference type="Proteomes" id="UP000807342">
    <property type="component" value="Unassembled WGS sequence"/>
</dbReference>
<dbReference type="SUPFAM" id="SSF54197">
    <property type="entry name" value="HIT-like"/>
    <property type="match status" value="1"/>
</dbReference>
<feature type="coiled-coil region" evidence="1">
    <location>
        <begin position="109"/>
        <end position="136"/>
    </location>
</feature>
<dbReference type="GO" id="GO:1990165">
    <property type="term" value="F:single-strand break-containing DNA binding"/>
    <property type="evidence" value="ECO:0007669"/>
    <property type="project" value="TreeGrafter"/>
</dbReference>